<evidence type="ECO:0000259" key="1">
    <source>
        <dbReference type="Pfam" id="PF05548"/>
    </source>
</evidence>
<dbReference type="AlphaFoldDB" id="A0A2J8AHG3"/>
<protein>
    <submittedName>
        <fullName evidence="2">Autolysin</fullName>
    </submittedName>
</protein>
<dbReference type="OrthoDB" id="536640at2759"/>
<proteinExistence type="predicted"/>
<comment type="caution">
    <text evidence="2">The sequence shown here is derived from an EMBL/GenBank/DDBJ whole genome shotgun (WGS) entry which is preliminary data.</text>
</comment>
<dbReference type="Pfam" id="PF05548">
    <property type="entry name" value="Peptidase_M11"/>
    <property type="match status" value="1"/>
</dbReference>
<dbReference type="Proteomes" id="UP000236333">
    <property type="component" value="Unassembled WGS sequence"/>
</dbReference>
<evidence type="ECO:0000313" key="3">
    <source>
        <dbReference type="Proteomes" id="UP000236333"/>
    </source>
</evidence>
<sequence>MSALYVDERKPGCNGFHLQKDFIYFTPNDTDRSTNGSAWRLVASGDNLVEKYKVLTGDLVQLRYSAASPPVPAAATPPASPGGRRMLSDAPVDPIDPIDPGLDGIDVLTGDLVQLRYSAASPPVPAAATPPASPGGRRMLSDAPVDPIDPIDPGLDGIDVLSATEGHEIYTGETIRVKSMVYILSMCGWPASMTVEVRWGGAAQRLFFTGSSNIKDYTSSCSYGKSVYEPTENFIVGNIDVNCSGTVASGSLKYAYDSSTKCDAAEQFAWRLAGDAAGRAAGYGDFMDNSLRRRIIMILPREVKCQWAGLGSVGCGGRFCTVYIKGSTQGDIGVYFHELGHTQGLSHAGKGLVEYGDTSDVMGDDGSSTQGYLCTNSGNMFRIGWNAPLASLSPALTNIASNMGVPGRWLLPATSAADVNFVALNYSFVGVPFPNLFISFRVRADSYDNILSSSNNNRVFVHVFNGTASDRDYNRTNLVATLSSGGIYRSGFADTRGRQDAGGGVRVSVLSINTGVSATIQLCRFTELVETNCEDTIDNDCNGLTDAEDPACRATRSPQLNL</sequence>
<feature type="domain" description="Peptidase M11 gametolysin" evidence="1">
    <location>
        <begin position="176"/>
        <end position="485"/>
    </location>
</feature>
<organism evidence="2 3">
    <name type="scientific">Tetrabaena socialis</name>
    <dbReference type="NCBI Taxonomy" id="47790"/>
    <lineage>
        <taxon>Eukaryota</taxon>
        <taxon>Viridiplantae</taxon>
        <taxon>Chlorophyta</taxon>
        <taxon>core chlorophytes</taxon>
        <taxon>Chlorophyceae</taxon>
        <taxon>CS clade</taxon>
        <taxon>Chlamydomonadales</taxon>
        <taxon>Tetrabaenaceae</taxon>
        <taxon>Tetrabaena</taxon>
    </lineage>
</organism>
<reference evidence="2 3" key="1">
    <citation type="journal article" date="2017" name="Mol. Biol. Evol.">
        <title>The 4-celled Tetrabaena socialis nuclear genome reveals the essential components for genetic control of cell number at the origin of multicellularity in the volvocine lineage.</title>
        <authorList>
            <person name="Featherston J."/>
            <person name="Arakaki Y."/>
            <person name="Hanschen E.R."/>
            <person name="Ferris P.J."/>
            <person name="Michod R.E."/>
            <person name="Olson B.J.S.C."/>
            <person name="Nozaki H."/>
            <person name="Durand P.M."/>
        </authorList>
    </citation>
    <scope>NUCLEOTIDE SEQUENCE [LARGE SCALE GENOMIC DNA]</scope>
    <source>
        <strain evidence="2 3">NIES-571</strain>
    </source>
</reference>
<dbReference type="EMBL" id="PGGS01000018">
    <property type="protein sequence ID" value="PNH11957.1"/>
    <property type="molecule type" value="Genomic_DNA"/>
</dbReference>
<evidence type="ECO:0000313" key="2">
    <source>
        <dbReference type="EMBL" id="PNH11957.1"/>
    </source>
</evidence>
<dbReference type="InterPro" id="IPR008752">
    <property type="entry name" value="Peptidase_M11"/>
</dbReference>
<accession>A0A2J8AHG3</accession>
<name>A0A2J8AHG3_9CHLO</name>
<gene>
    <name evidence="2" type="ORF">TSOC_001165</name>
</gene>
<keyword evidence="3" id="KW-1185">Reference proteome</keyword>